<comment type="caution">
    <text evidence="4">The sequence shown here is derived from an EMBL/GenBank/DDBJ whole genome shotgun (WGS) entry which is preliminary data.</text>
</comment>
<dbReference type="InterPro" id="IPR011051">
    <property type="entry name" value="RmlC_Cupin_sf"/>
</dbReference>
<keyword evidence="1" id="KW-0238">DNA-binding</keyword>
<reference evidence="4 5" key="1">
    <citation type="submission" date="2024-09" db="EMBL/GenBank/DDBJ databases">
        <title>The Natural Products Discovery Center: Release of the First 8490 Sequenced Strains for Exploring Actinobacteria Biosynthetic Diversity.</title>
        <authorList>
            <person name="Kalkreuter E."/>
            <person name="Kautsar S.A."/>
            <person name="Yang D."/>
            <person name="Bader C.D."/>
            <person name="Teijaro C.N."/>
            <person name="Fluegel L."/>
            <person name="Davis C.M."/>
            <person name="Simpson J.R."/>
            <person name="Lauterbach L."/>
            <person name="Steele A.D."/>
            <person name="Gui C."/>
            <person name="Meng S."/>
            <person name="Li G."/>
            <person name="Viehrig K."/>
            <person name="Ye F."/>
            <person name="Su P."/>
            <person name="Kiefer A.F."/>
            <person name="Nichols A."/>
            <person name="Cepeda A.J."/>
            <person name="Yan W."/>
            <person name="Fan B."/>
            <person name="Jiang Y."/>
            <person name="Adhikari A."/>
            <person name="Zheng C.-J."/>
            <person name="Schuster L."/>
            <person name="Cowan T.M."/>
            <person name="Smanski M.J."/>
            <person name="Chevrette M.G."/>
            <person name="De Carvalho L.P.S."/>
            <person name="Shen B."/>
        </authorList>
    </citation>
    <scope>NUCLEOTIDE SEQUENCE [LARGE SCALE GENOMIC DNA]</scope>
    <source>
        <strain evidence="4 5">NPDC058546</strain>
    </source>
</reference>
<dbReference type="SMART" id="SM00530">
    <property type="entry name" value="HTH_XRE"/>
    <property type="match status" value="1"/>
</dbReference>
<feature type="region of interest" description="Disordered" evidence="2">
    <location>
        <begin position="1"/>
        <end position="24"/>
    </location>
</feature>
<evidence type="ECO:0000256" key="1">
    <source>
        <dbReference type="ARBA" id="ARBA00023125"/>
    </source>
</evidence>
<organism evidence="4 5">
    <name type="scientific">Streptomyces sindenensis</name>
    <dbReference type="NCBI Taxonomy" id="67363"/>
    <lineage>
        <taxon>Bacteria</taxon>
        <taxon>Bacillati</taxon>
        <taxon>Actinomycetota</taxon>
        <taxon>Actinomycetes</taxon>
        <taxon>Kitasatosporales</taxon>
        <taxon>Streptomycetaceae</taxon>
        <taxon>Streptomyces</taxon>
    </lineage>
</organism>
<evidence type="ECO:0000313" key="5">
    <source>
        <dbReference type="Proteomes" id="UP001598251"/>
    </source>
</evidence>
<keyword evidence="5" id="KW-1185">Reference proteome</keyword>
<dbReference type="InterPro" id="IPR014710">
    <property type="entry name" value="RmlC-like_jellyroll"/>
</dbReference>
<dbReference type="InterPro" id="IPR050807">
    <property type="entry name" value="TransReg_Diox_bact_type"/>
</dbReference>
<dbReference type="PANTHER" id="PTHR46797:SF1">
    <property type="entry name" value="METHYLPHOSPHONATE SYNTHASE"/>
    <property type="match status" value="1"/>
</dbReference>
<gene>
    <name evidence="4" type="ORF">ACFWSS_00155</name>
</gene>
<dbReference type="Gene3D" id="2.60.120.10">
    <property type="entry name" value="Jelly Rolls"/>
    <property type="match status" value="1"/>
</dbReference>
<dbReference type="SUPFAM" id="SSF47413">
    <property type="entry name" value="lambda repressor-like DNA-binding domains"/>
    <property type="match status" value="1"/>
</dbReference>
<evidence type="ECO:0000256" key="2">
    <source>
        <dbReference type="SAM" id="MobiDB-lite"/>
    </source>
</evidence>
<dbReference type="InterPro" id="IPR001387">
    <property type="entry name" value="Cro/C1-type_HTH"/>
</dbReference>
<dbReference type="PROSITE" id="PS50943">
    <property type="entry name" value="HTH_CROC1"/>
    <property type="match status" value="1"/>
</dbReference>
<feature type="compositionally biased region" description="Pro residues" evidence="2">
    <location>
        <begin position="7"/>
        <end position="16"/>
    </location>
</feature>
<dbReference type="Pfam" id="PF13560">
    <property type="entry name" value="HTH_31"/>
    <property type="match status" value="1"/>
</dbReference>
<dbReference type="PANTHER" id="PTHR46797">
    <property type="entry name" value="HTH-TYPE TRANSCRIPTIONAL REGULATOR"/>
    <property type="match status" value="1"/>
</dbReference>
<dbReference type="Gene3D" id="1.10.260.40">
    <property type="entry name" value="lambda repressor-like DNA-binding domains"/>
    <property type="match status" value="1"/>
</dbReference>
<protein>
    <submittedName>
        <fullName evidence="4">Helix-turn-helix domain-containing protein</fullName>
    </submittedName>
</protein>
<proteinExistence type="predicted"/>
<dbReference type="Pfam" id="PF07883">
    <property type="entry name" value="Cupin_2"/>
    <property type="match status" value="1"/>
</dbReference>
<sequence length="218" mass="23745">MGAASEQPPPDQPPPASGARDRDGVLAGVGPRLRELRRRHGLTLAELAERTGINESTLSRLEGGTRKPTLELLLPLAEVHAVPLDELVGAPRTGDPRIHLRPVTRDGLTYVPLSRPGGVQAHKLLIRPSPAGTEPTLRTHEGFEWLYVLAGRLRLVLGERTLVLKPGEAAEFDTHVPHWLGPDDDRTVELLVLFGHQGERAHLRARQEPLRGSADGTT</sequence>
<dbReference type="InterPro" id="IPR010982">
    <property type="entry name" value="Lambda_DNA-bd_dom_sf"/>
</dbReference>
<dbReference type="CDD" id="cd00093">
    <property type="entry name" value="HTH_XRE"/>
    <property type="match status" value="1"/>
</dbReference>
<dbReference type="Proteomes" id="UP001598251">
    <property type="component" value="Unassembled WGS sequence"/>
</dbReference>
<dbReference type="RefSeq" id="WP_382824543.1">
    <property type="nucleotide sequence ID" value="NZ_JBHXLY010000004.1"/>
</dbReference>
<dbReference type="SUPFAM" id="SSF51182">
    <property type="entry name" value="RmlC-like cupins"/>
    <property type="match status" value="1"/>
</dbReference>
<dbReference type="EMBL" id="JBHXOF010000001">
    <property type="protein sequence ID" value="MFD4211305.1"/>
    <property type="molecule type" value="Genomic_DNA"/>
</dbReference>
<feature type="domain" description="HTH cro/C1-type" evidence="3">
    <location>
        <begin position="33"/>
        <end position="87"/>
    </location>
</feature>
<name>A0ABW6E9H9_9ACTN</name>
<dbReference type="InterPro" id="IPR013096">
    <property type="entry name" value="Cupin_2"/>
</dbReference>
<evidence type="ECO:0000259" key="3">
    <source>
        <dbReference type="PROSITE" id="PS50943"/>
    </source>
</evidence>
<dbReference type="CDD" id="cd02209">
    <property type="entry name" value="cupin_XRE_C"/>
    <property type="match status" value="1"/>
</dbReference>
<accession>A0ABW6E9H9</accession>
<evidence type="ECO:0000313" key="4">
    <source>
        <dbReference type="EMBL" id="MFD4211305.1"/>
    </source>
</evidence>